<evidence type="ECO:0000313" key="1">
    <source>
        <dbReference type="EMBL" id="KAH3782546.1"/>
    </source>
</evidence>
<organism evidence="1 2">
    <name type="scientific">Dreissena polymorpha</name>
    <name type="common">Zebra mussel</name>
    <name type="synonym">Mytilus polymorpha</name>
    <dbReference type="NCBI Taxonomy" id="45954"/>
    <lineage>
        <taxon>Eukaryota</taxon>
        <taxon>Metazoa</taxon>
        <taxon>Spiralia</taxon>
        <taxon>Lophotrochozoa</taxon>
        <taxon>Mollusca</taxon>
        <taxon>Bivalvia</taxon>
        <taxon>Autobranchia</taxon>
        <taxon>Heteroconchia</taxon>
        <taxon>Euheterodonta</taxon>
        <taxon>Imparidentia</taxon>
        <taxon>Neoheterodontei</taxon>
        <taxon>Myida</taxon>
        <taxon>Dreissenoidea</taxon>
        <taxon>Dreissenidae</taxon>
        <taxon>Dreissena</taxon>
    </lineage>
</organism>
<reference evidence="1" key="2">
    <citation type="submission" date="2020-11" db="EMBL/GenBank/DDBJ databases">
        <authorList>
            <person name="McCartney M.A."/>
            <person name="Auch B."/>
            <person name="Kono T."/>
            <person name="Mallez S."/>
            <person name="Becker A."/>
            <person name="Gohl D.M."/>
            <person name="Silverstein K.A.T."/>
            <person name="Koren S."/>
            <person name="Bechman K.B."/>
            <person name="Herman A."/>
            <person name="Abrahante J.E."/>
            <person name="Garbe J."/>
        </authorList>
    </citation>
    <scope>NUCLEOTIDE SEQUENCE</scope>
    <source>
        <strain evidence="1">Duluth1</strain>
        <tissue evidence="1">Whole animal</tissue>
    </source>
</reference>
<dbReference type="Proteomes" id="UP000828390">
    <property type="component" value="Unassembled WGS sequence"/>
</dbReference>
<sequence>MLSKDKHLVEVYVEDVLLREALAAIFQAYTGDTYENANAECCSVLDSSRLRAMRAACAIGAAKKDTLNKKYQHLVGK</sequence>
<protein>
    <submittedName>
        <fullName evidence="1">Uncharacterized protein</fullName>
    </submittedName>
</protein>
<gene>
    <name evidence="1" type="ORF">DPMN_160463</name>
</gene>
<proteinExistence type="predicted"/>
<keyword evidence="2" id="KW-1185">Reference proteome</keyword>
<comment type="caution">
    <text evidence="1">The sequence shown here is derived from an EMBL/GenBank/DDBJ whole genome shotgun (WGS) entry which is preliminary data.</text>
</comment>
<reference evidence="1" key="1">
    <citation type="journal article" date="2019" name="bioRxiv">
        <title>The Genome of the Zebra Mussel, Dreissena polymorpha: A Resource for Invasive Species Research.</title>
        <authorList>
            <person name="McCartney M.A."/>
            <person name="Auch B."/>
            <person name="Kono T."/>
            <person name="Mallez S."/>
            <person name="Zhang Y."/>
            <person name="Obille A."/>
            <person name="Becker A."/>
            <person name="Abrahante J.E."/>
            <person name="Garbe J."/>
            <person name="Badalamenti J.P."/>
            <person name="Herman A."/>
            <person name="Mangelson H."/>
            <person name="Liachko I."/>
            <person name="Sullivan S."/>
            <person name="Sone E.D."/>
            <person name="Koren S."/>
            <person name="Silverstein K.A.T."/>
            <person name="Beckman K.B."/>
            <person name="Gohl D.M."/>
        </authorList>
    </citation>
    <scope>NUCLEOTIDE SEQUENCE</scope>
    <source>
        <strain evidence="1">Duluth1</strain>
        <tissue evidence="1">Whole animal</tissue>
    </source>
</reference>
<evidence type="ECO:0000313" key="2">
    <source>
        <dbReference type="Proteomes" id="UP000828390"/>
    </source>
</evidence>
<dbReference type="AlphaFoldDB" id="A0A9D4EQ96"/>
<accession>A0A9D4EQ96</accession>
<name>A0A9D4EQ96_DREPO</name>
<dbReference type="EMBL" id="JAIWYP010000008">
    <property type="protein sequence ID" value="KAH3782546.1"/>
    <property type="molecule type" value="Genomic_DNA"/>
</dbReference>